<dbReference type="EMBL" id="GBRH01234645">
    <property type="protein sequence ID" value="JAD63250.1"/>
    <property type="molecule type" value="Transcribed_RNA"/>
</dbReference>
<sequence length="50" mass="5724">MCRETVKRESEIEAIIGEAEDAVLPETSEKTFLETISEIMDRHLDRMIAS</sequence>
<name>A0A0A9BPX0_ARUDO</name>
<accession>A0A0A9BPX0</accession>
<reference evidence="1" key="2">
    <citation type="journal article" date="2015" name="Data Brief">
        <title>Shoot transcriptome of the giant reed, Arundo donax.</title>
        <authorList>
            <person name="Barrero R.A."/>
            <person name="Guerrero F.D."/>
            <person name="Moolhuijzen P."/>
            <person name="Goolsby J.A."/>
            <person name="Tidwell J."/>
            <person name="Bellgard S.E."/>
            <person name="Bellgard M.I."/>
        </authorList>
    </citation>
    <scope>NUCLEOTIDE SEQUENCE</scope>
    <source>
        <tissue evidence="1">Shoot tissue taken approximately 20 cm above the soil surface</tissue>
    </source>
</reference>
<evidence type="ECO:0000313" key="1">
    <source>
        <dbReference type="EMBL" id="JAD63250.1"/>
    </source>
</evidence>
<reference evidence="1" key="1">
    <citation type="submission" date="2014-09" db="EMBL/GenBank/DDBJ databases">
        <authorList>
            <person name="Magalhaes I.L.F."/>
            <person name="Oliveira U."/>
            <person name="Santos F.R."/>
            <person name="Vidigal T.H.D.A."/>
            <person name="Brescovit A.D."/>
            <person name="Santos A.J."/>
        </authorList>
    </citation>
    <scope>NUCLEOTIDE SEQUENCE</scope>
    <source>
        <tissue evidence="1">Shoot tissue taken approximately 20 cm above the soil surface</tissue>
    </source>
</reference>
<organism evidence="1">
    <name type="scientific">Arundo donax</name>
    <name type="common">Giant reed</name>
    <name type="synonym">Donax arundinaceus</name>
    <dbReference type="NCBI Taxonomy" id="35708"/>
    <lineage>
        <taxon>Eukaryota</taxon>
        <taxon>Viridiplantae</taxon>
        <taxon>Streptophyta</taxon>
        <taxon>Embryophyta</taxon>
        <taxon>Tracheophyta</taxon>
        <taxon>Spermatophyta</taxon>
        <taxon>Magnoliopsida</taxon>
        <taxon>Liliopsida</taxon>
        <taxon>Poales</taxon>
        <taxon>Poaceae</taxon>
        <taxon>PACMAD clade</taxon>
        <taxon>Arundinoideae</taxon>
        <taxon>Arundineae</taxon>
        <taxon>Arundo</taxon>
    </lineage>
</organism>
<protein>
    <submittedName>
        <fullName evidence="1">Uncharacterized protein</fullName>
    </submittedName>
</protein>
<dbReference type="AlphaFoldDB" id="A0A0A9BPX0"/>
<proteinExistence type="predicted"/>